<dbReference type="PANTHER" id="PTHR11895">
    <property type="entry name" value="TRANSAMIDASE"/>
    <property type="match status" value="1"/>
</dbReference>
<sequence>MQLDLSHLTLEIREGRQSAANLMQMSIAAAQSPLCANVFSQTFFDEARWAAAETPTTAPLAGLAISVKDLFDTRGARSAASSLVLQDAPVARADAAAVARLRAAGAAIIGRTHMVEFAFSGVGVNPHFGTPAALDARHPANPQLAPTWPARIPGGSSSGAAVSVASGAAWAALGSDTGGSIRIPAALNGLVGFKSTARLVPTEGTVPLSPTLDTACAITRSVRDAVLLHEILAERKVTKDERSLSQWRLAVPRPLFFEQIEPAVRSAFERSIAKLQAGGAQIEWIDLPELEELDAINIIGGFSPTESYAWHRHHLQDPAKAALYDPRVRSRIERGASMSAADYLDLLAARKRWIARMESAIADYDALLSPTTPITAPTIASVAPANGFDAAADLRRDEEFFRVNGLLLRNTSVVNMLDGCALSLPCHNPNELPMGLMIWHAALHDDAILNISAGIEAALHRV</sequence>
<evidence type="ECO:0000259" key="1">
    <source>
        <dbReference type="Pfam" id="PF01425"/>
    </source>
</evidence>
<gene>
    <name evidence="2" type="ORF">O987_19240</name>
</gene>
<dbReference type="PANTHER" id="PTHR11895:SF176">
    <property type="entry name" value="AMIDASE AMID-RELATED"/>
    <property type="match status" value="1"/>
</dbReference>
<organism evidence="2 3">
    <name type="scientific">Comamonas testosteroni TK102</name>
    <dbReference type="NCBI Taxonomy" id="1392005"/>
    <lineage>
        <taxon>Bacteria</taxon>
        <taxon>Pseudomonadati</taxon>
        <taxon>Pseudomonadota</taxon>
        <taxon>Betaproteobacteria</taxon>
        <taxon>Burkholderiales</taxon>
        <taxon>Comamonadaceae</taxon>
        <taxon>Comamonas</taxon>
    </lineage>
</organism>
<dbReference type="InterPro" id="IPR020556">
    <property type="entry name" value="Amidase_CS"/>
</dbReference>
<dbReference type="AlphaFoldDB" id="A0A076PM58"/>
<dbReference type="Gene3D" id="3.90.1300.10">
    <property type="entry name" value="Amidase signature (AS) domain"/>
    <property type="match status" value="1"/>
</dbReference>
<dbReference type="NCBIfam" id="NF005460">
    <property type="entry name" value="PRK07056.1"/>
    <property type="match status" value="1"/>
</dbReference>
<dbReference type="PROSITE" id="PS00571">
    <property type="entry name" value="AMIDASES"/>
    <property type="match status" value="1"/>
</dbReference>
<accession>A0A076PM58</accession>
<evidence type="ECO:0000313" key="3">
    <source>
        <dbReference type="Proteomes" id="UP000028782"/>
    </source>
</evidence>
<dbReference type="RefSeq" id="WP_003053400.1">
    <property type="nucleotide sequence ID" value="NZ_CP006704.1"/>
</dbReference>
<feature type="domain" description="Amidase" evidence="1">
    <location>
        <begin position="37"/>
        <end position="449"/>
    </location>
</feature>
<dbReference type="InterPro" id="IPR000120">
    <property type="entry name" value="Amidase"/>
</dbReference>
<protein>
    <submittedName>
        <fullName evidence="2">Amidase</fullName>
        <ecNumber evidence="2">3.5.1.4</ecNumber>
    </submittedName>
</protein>
<dbReference type="EMBL" id="CP006704">
    <property type="protein sequence ID" value="AIJ47949.1"/>
    <property type="molecule type" value="Genomic_DNA"/>
</dbReference>
<dbReference type="InterPro" id="IPR023631">
    <property type="entry name" value="Amidase_dom"/>
</dbReference>
<dbReference type="GO" id="GO:0004040">
    <property type="term" value="F:amidase activity"/>
    <property type="evidence" value="ECO:0007669"/>
    <property type="project" value="UniProtKB-EC"/>
</dbReference>
<proteinExistence type="predicted"/>
<name>A0A076PM58_COMTE</name>
<evidence type="ECO:0000313" key="2">
    <source>
        <dbReference type="EMBL" id="AIJ47949.1"/>
    </source>
</evidence>
<dbReference type="InterPro" id="IPR036928">
    <property type="entry name" value="AS_sf"/>
</dbReference>
<dbReference type="EC" id="3.5.1.4" evidence="2"/>
<dbReference type="Proteomes" id="UP000028782">
    <property type="component" value="Chromosome"/>
</dbReference>
<dbReference type="Pfam" id="PF01425">
    <property type="entry name" value="Amidase"/>
    <property type="match status" value="1"/>
</dbReference>
<keyword evidence="2" id="KW-0378">Hydrolase</keyword>
<dbReference type="SUPFAM" id="SSF75304">
    <property type="entry name" value="Amidase signature (AS) enzymes"/>
    <property type="match status" value="1"/>
</dbReference>
<dbReference type="KEGG" id="ctes:O987_19240"/>
<dbReference type="HOGENOM" id="CLU_009600_0_3_4"/>
<reference evidence="2 3" key="1">
    <citation type="journal article" date="2014" name="Genome Announc.">
        <title>Complete Genome Sequence of Polychlorinated Biphenyl Degrader Comamonas testosteroni TK102 (NBRC 109938).</title>
        <authorList>
            <person name="Fukuda K."/>
            <person name="Hosoyama A."/>
            <person name="Tsuchikane K."/>
            <person name="Ohji S."/>
            <person name="Yamazoe A."/>
            <person name="Fujita N."/>
            <person name="Shintani M."/>
            <person name="Kimbara K."/>
        </authorList>
    </citation>
    <scope>NUCLEOTIDE SEQUENCE [LARGE SCALE GENOMIC DNA]</scope>
    <source>
        <strain evidence="2">TK102</strain>
    </source>
</reference>